<evidence type="ECO:0000313" key="1">
    <source>
        <dbReference type="EMBL" id="KOS11135.1"/>
    </source>
</evidence>
<protein>
    <submittedName>
        <fullName evidence="1">Uncharacterized protein</fullName>
    </submittedName>
</protein>
<reference evidence="1" key="1">
    <citation type="submission" date="2015-04" db="EMBL/GenBank/DDBJ databases">
        <title>Complete genome sequence of Microbacterium chocolatum SIT 101, a bacterium enantioselectively hydrolyzing mesomeric diesters.</title>
        <authorList>
            <person name="Li X."/>
            <person name="Xu Y."/>
        </authorList>
    </citation>
    <scope>NUCLEOTIDE SEQUENCE [LARGE SCALE GENOMIC DNA]</scope>
    <source>
        <strain evidence="1">SIT 101</strain>
    </source>
</reference>
<proteinExistence type="predicted"/>
<dbReference type="EMBL" id="LAVO01000006">
    <property type="protein sequence ID" value="KOS11135.1"/>
    <property type="molecule type" value="Genomic_DNA"/>
</dbReference>
<dbReference type="Proteomes" id="UP000037737">
    <property type="component" value="Unassembled WGS sequence"/>
</dbReference>
<organism evidence="1 2">
    <name type="scientific">Microbacterium aurantiacum</name>
    <dbReference type="NCBI Taxonomy" id="162393"/>
    <lineage>
        <taxon>Bacteria</taxon>
        <taxon>Bacillati</taxon>
        <taxon>Actinomycetota</taxon>
        <taxon>Actinomycetes</taxon>
        <taxon>Micrococcales</taxon>
        <taxon>Microbacteriaceae</taxon>
        <taxon>Microbacterium</taxon>
    </lineage>
</organism>
<gene>
    <name evidence="1" type="ORF">XI38_07715</name>
</gene>
<comment type="caution">
    <text evidence="1">The sequence shown here is derived from an EMBL/GenBank/DDBJ whole genome shotgun (WGS) entry which is preliminary data.</text>
</comment>
<sequence>MGGVDPLGTTVIDDGGTPMCSEMAFAAAWETVTTLDACCADCVMSQDVTVWIALAMSDPAPVW</sequence>
<keyword evidence="2" id="KW-1185">Reference proteome</keyword>
<evidence type="ECO:0000313" key="2">
    <source>
        <dbReference type="Proteomes" id="UP000037737"/>
    </source>
</evidence>
<name>A0A0M9VLG7_9MICO</name>
<accession>A0A0M9VLG7</accession>
<dbReference type="AlphaFoldDB" id="A0A0M9VLG7"/>